<evidence type="ECO:0000313" key="2">
    <source>
        <dbReference type="EMBL" id="KAA6371986.1"/>
    </source>
</evidence>
<protein>
    <submittedName>
        <fullName evidence="2">Uncharacterized protein</fullName>
    </submittedName>
</protein>
<organism evidence="2 3">
    <name type="scientific">Streblomastix strix</name>
    <dbReference type="NCBI Taxonomy" id="222440"/>
    <lineage>
        <taxon>Eukaryota</taxon>
        <taxon>Metamonada</taxon>
        <taxon>Preaxostyla</taxon>
        <taxon>Oxymonadida</taxon>
        <taxon>Streblomastigidae</taxon>
        <taxon>Streblomastix</taxon>
    </lineage>
</organism>
<feature type="region of interest" description="Disordered" evidence="1">
    <location>
        <begin position="1"/>
        <end position="109"/>
    </location>
</feature>
<evidence type="ECO:0000256" key="1">
    <source>
        <dbReference type="SAM" id="MobiDB-lite"/>
    </source>
</evidence>
<dbReference type="AlphaFoldDB" id="A0A5J4UMS8"/>
<gene>
    <name evidence="2" type="ORF">EZS28_032486</name>
</gene>
<feature type="compositionally biased region" description="Acidic residues" evidence="1">
    <location>
        <begin position="86"/>
        <end position="109"/>
    </location>
</feature>
<name>A0A5J4UMS8_9EUKA</name>
<feature type="compositionally biased region" description="Polar residues" evidence="1">
    <location>
        <begin position="55"/>
        <end position="69"/>
    </location>
</feature>
<dbReference type="Proteomes" id="UP000324800">
    <property type="component" value="Unassembled WGS sequence"/>
</dbReference>
<evidence type="ECO:0000313" key="3">
    <source>
        <dbReference type="Proteomes" id="UP000324800"/>
    </source>
</evidence>
<comment type="caution">
    <text evidence="2">The sequence shown here is derived from an EMBL/GenBank/DDBJ whole genome shotgun (WGS) entry which is preliminary data.</text>
</comment>
<sequence length="188" mass="21324">MYMFARLGAKKASKKTQQSEKKVCQTGLSQKKASEAEDNVEIDDQEASEKKVYQTRLSAKKASNNTQPSEMKVYQTRLSQKKASEAEDNVTTDDQEASEAEDNVATDDQEASEAKIFMKLNHDEIDKIEVEVQTWIQLKHMLKNGSVKTVNRGRYVANNPKIKVALNKIHLPESYRETDFVPLKLGQQ</sequence>
<feature type="compositionally biased region" description="Acidic residues" evidence="1">
    <location>
        <begin position="36"/>
        <end position="46"/>
    </location>
</feature>
<reference evidence="2 3" key="1">
    <citation type="submission" date="2019-03" db="EMBL/GenBank/DDBJ databases">
        <title>Single cell metagenomics reveals metabolic interactions within the superorganism composed of flagellate Streblomastix strix and complex community of Bacteroidetes bacteria on its surface.</title>
        <authorList>
            <person name="Treitli S.C."/>
            <person name="Kolisko M."/>
            <person name="Husnik F."/>
            <person name="Keeling P."/>
            <person name="Hampl V."/>
        </authorList>
    </citation>
    <scope>NUCLEOTIDE SEQUENCE [LARGE SCALE GENOMIC DNA]</scope>
    <source>
        <strain evidence="2">ST1C</strain>
    </source>
</reference>
<accession>A0A5J4UMS8</accession>
<proteinExistence type="predicted"/>
<dbReference type="EMBL" id="SNRW01013995">
    <property type="protein sequence ID" value="KAA6371986.1"/>
    <property type="molecule type" value="Genomic_DNA"/>
</dbReference>